<dbReference type="GO" id="GO:0051213">
    <property type="term" value="F:dioxygenase activity"/>
    <property type="evidence" value="ECO:0007669"/>
    <property type="project" value="UniProtKB-KW"/>
</dbReference>
<dbReference type="HOGENOM" id="CLU_046006_17_2_10"/>
<dbReference type="InterPro" id="IPR028973">
    <property type="entry name" value="PhnB-like"/>
</dbReference>
<keyword evidence="2" id="KW-0223">Dioxygenase</keyword>
<proteinExistence type="predicted"/>
<feature type="domain" description="PhnB-like" evidence="1">
    <location>
        <begin position="3"/>
        <end position="135"/>
    </location>
</feature>
<dbReference type="AlphaFoldDB" id="C6XVB6"/>
<dbReference type="Pfam" id="PF06983">
    <property type="entry name" value="3-dmu-9_3-mt"/>
    <property type="match status" value="1"/>
</dbReference>
<dbReference type="CDD" id="cd06588">
    <property type="entry name" value="PhnB_like"/>
    <property type="match status" value="1"/>
</dbReference>
<name>C6XVB6_PEDHD</name>
<keyword evidence="2" id="KW-0560">Oxidoreductase</keyword>
<keyword evidence="3" id="KW-1185">Reference proteome</keyword>
<dbReference type="InterPro" id="IPR029068">
    <property type="entry name" value="Glyas_Bleomycin-R_OHBP_Dase"/>
</dbReference>
<dbReference type="OrthoDB" id="9795306at2"/>
<dbReference type="PANTHER" id="PTHR33990:SF1">
    <property type="entry name" value="PROTEIN YJDN"/>
    <property type="match status" value="1"/>
</dbReference>
<evidence type="ECO:0000313" key="2">
    <source>
        <dbReference type="EMBL" id="ACU03982.1"/>
    </source>
</evidence>
<evidence type="ECO:0000313" key="3">
    <source>
        <dbReference type="Proteomes" id="UP000000852"/>
    </source>
</evidence>
<dbReference type="STRING" id="485917.Phep_1773"/>
<dbReference type="Gene3D" id="3.10.180.10">
    <property type="entry name" value="2,3-Dihydroxybiphenyl 1,2-Dioxygenase, domain 1"/>
    <property type="match status" value="1"/>
</dbReference>
<dbReference type="EMBL" id="CP001681">
    <property type="protein sequence ID" value="ACU03982.1"/>
    <property type="molecule type" value="Genomic_DNA"/>
</dbReference>
<gene>
    <name evidence="2" type="ordered locus">Phep_1773</name>
</gene>
<dbReference type="KEGG" id="phe:Phep_1773"/>
<dbReference type="RefSeq" id="WP_015807596.1">
    <property type="nucleotide sequence ID" value="NC_013061.1"/>
</dbReference>
<dbReference type="SUPFAM" id="SSF54593">
    <property type="entry name" value="Glyoxalase/Bleomycin resistance protein/Dihydroxybiphenyl dioxygenase"/>
    <property type="match status" value="1"/>
</dbReference>
<evidence type="ECO:0000259" key="1">
    <source>
        <dbReference type="Pfam" id="PF06983"/>
    </source>
</evidence>
<accession>C6XVB6</accession>
<dbReference type="eggNOG" id="COG2764">
    <property type="taxonomic scope" value="Bacteria"/>
</dbReference>
<protein>
    <submittedName>
        <fullName evidence="2">Glyoxalase/bleomycin resistance protein/dioxygenase</fullName>
    </submittedName>
</protein>
<sequence>MKKLDPYLNFHGNTEEVFLFYKSVFGGEFTSLIRFGELPGSEKMSETDKSKIFNVTLPIGEFNVLMGTDILESMNQNLNVGDNFHINVTLDTENETRQIFERLSERGQIIMPLAKEDWSQLFGMCKDQFGIQWMIKLATN</sequence>
<organism evidence="2 3">
    <name type="scientific">Pedobacter heparinus (strain ATCC 13125 / DSM 2366 / CIP 104194 / JCM 7457 / NBRC 12017 / NCIMB 9290 / NRRL B-14731 / HIM 762-3)</name>
    <dbReference type="NCBI Taxonomy" id="485917"/>
    <lineage>
        <taxon>Bacteria</taxon>
        <taxon>Pseudomonadati</taxon>
        <taxon>Bacteroidota</taxon>
        <taxon>Sphingobacteriia</taxon>
        <taxon>Sphingobacteriales</taxon>
        <taxon>Sphingobacteriaceae</taxon>
        <taxon>Pedobacter</taxon>
    </lineage>
</organism>
<dbReference type="Proteomes" id="UP000000852">
    <property type="component" value="Chromosome"/>
</dbReference>
<dbReference type="PANTHER" id="PTHR33990">
    <property type="entry name" value="PROTEIN YJDN-RELATED"/>
    <property type="match status" value="1"/>
</dbReference>
<reference evidence="2 3" key="1">
    <citation type="journal article" date="2009" name="Stand. Genomic Sci.">
        <title>Complete genome sequence of Pedobacter heparinus type strain (HIM 762-3).</title>
        <authorList>
            <person name="Han C."/>
            <person name="Spring S."/>
            <person name="Lapidus A."/>
            <person name="Del Rio T.G."/>
            <person name="Tice H."/>
            <person name="Copeland A."/>
            <person name="Cheng J.F."/>
            <person name="Lucas S."/>
            <person name="Chen F."/>
            <person name="Nolan M."/>
            <person name="Bruce D."/>
            <person name="Goodwin L."/>
            <person name="Pitluck S."/>
            <person name="Ivanova N."/>
            <person name="Mavromatis K."/>
            <person name="Mikhailova N."/>
            <person name="Pati A."/>
            <person name="Chen A."/>
            <person name="Palaniappan K."/>
            <person name="Land M."/>
            <person name="Hauser L."/>
            <person name="Chang Y.J."/>
            <person name="Jeffries C.C."/>
            <person name="Saunders E."/>
            <person name="Chertkov O."/>
            <person name="Brettin T."/>
            <person name="Goker M."/>
            <person name="Rohde M."/>
            <person name="Bristow J."/>
            <person name="Eisen J.A."/>
            <person name="Markowitz V."/>
            <person name="Hugenholtz P."/>
            <person name="Kyrpides N.C."/>
            <person name="Klenk H.P."/>
            <person name="Detter J.C."/>
        </authorList>
    </citation>
    <scope>NUCLEOTIDE SEQUENCE [LARGE SCALE GENOMIC DNA]</scope>
    <source>
        <strain evidence="3">ATCC 13125 / DSM 2366 / CIP 104194 / JCM 7457 / NBRC 12017 / NCIMB 9290 / NRRL B-14731 / HIM 762-3</strain>
    </source>
</reference>